<dbReference type="EMBL" id="LUKE01000001">
    <property type="protein sequence ID" value="KYG66301.1"/>
    <property type="molecule type" value="Genomic_DNA"/>
</dbReference>
<dbReference type="InterPro" id="IPR009822">
    <property type="entry name" value="YaeQ"/>
</dbReference>
<sequence>MLYRFQIDLSDIDRNIYETLDFRAALHPSEAAPYLLSRALAYVLSHHEGIEFSPGGLGDPEAPALRILNLRGEIETWIEIGNPSARKLHKASKTAKTVRIYTYKNPEVLLNEIRTNDVHRASELEIFAFDNKFLDQVAGRLEKNNRWNLLVQQGQLDLTIGDETFSSLMQSLKV</sequence>
<dbReference type="SMART" id="SM01322">
    <property type="entry name" value="YaeQ"/>
    <property type="match status" value="1"/>
</dbReference>
<dbReference type="RefSeq" id="WP_061833867.1">
    <property type="nucleotide sequence ID" value="NZ_LUKE01000001.1"/>
</dbReference>
<dbReference type="InterPro" id="IPR011335">
    <property type="entry name" value="Restrct_endonuc-II-like"/>
</dbReference>
<comment type="caution">
    <text evidence="1">The sequence shown here is derived from an EMBL/GenBank/DDBJ whole genome shotgun (WGS) entry which is preliminary data.</text>
</comment>
<dbReference type="Pfam" id="PF07152">
    <property type="entry name" value="YaeQ"/>
    <property type="match status" value="1"/>
</dbReference>
<dbReference type="OrthoDB" id="5293309at2"/>
<keyword evidence="2" id="KW-1185">Reference proteome</keyword>
<accession>A0A150WP75</accession>
<reference evidence="1 2" key="1">
    <citation type="submission" date="2016-03" db="EMBL/GenBank/DDBJ databases">
        <authorList>
            <person name="Ploux O."/>
        </authorList>
    </citation>
    <scope>NUCLEOTIDE SEQUENCE [LARGE SCALE GENOMIC DNA]</scope>
    <source>
        <strain evidence="1 2">R0</strain>
    </source>
</reference>
<gene>
    <name evidence="1" type="ORF">AZI86_04390</name>
</gene>
<dbReference type="SUPFAM" id="SSF52980">
    <property type="entry name" value="Restriction endonuclease-like"/>
    <property type="match status" value="1"/>
</dbReference>
<dbReference type="Gene3D" id="3.10.640.10">
    <property type="entry name" value="Restriction endonuclease-like alpha-beta roll domain"/>
    <property type="match status" value="1"/>
</dbReference>
<name>A0A150WP75_BDEBC</name>
<proteinExistence type="predicted"/>
<dbReference type="Proteomes" id="UP000075320">
    <property type="component" value="Unassembled WGS sequence"/>
</dbReference>
<evidence type="ECO:0000313" key="2">
    <source>
        <dbReference type="Proteomes" id="UP000075320"/>
    </source>
</evidence>
<dbReference type="AlphaFoldDB" id="A0A150WP75"/>
<dbReference type="PANTHER" id="PTHR38784">
    <property type="entry name" value="SUCROSE PHOSPHORYLASE"/>
    <property type="match status" value="1"/>
</dbReference>
<protein>
    <recommendedName>
        <fullName evidence="3">YaeQ family protein</fullName>
    </recommendedName>
</protein>
<evidence type="ECO:0008006" key="3">
    <source>
        <dbReference type="Google" id="ProtNLM"/>
    </source>
</evidence>
<dbReference type="PIRSF" id="PIRSF011484">
    <property type="entry name" value="YaeQ"/>
    <property type="match status" value="1"/>
</dbReference>
<dbReference type="InterPro" id="IPR038590">
    <property type="entry name" value="YaeQ_sf"/>
</dbReference>
<organism evidence="1 2">
    <name type="scientific">Bdellovibrio bacteriovorus</name>
    <dbReference type="NCBI Taxonomy" id="959"/>
    <lineage>
        <taxon>Bacteria</taxon>
        <taxon>Pseudomonadati</taxon>
        <taxon>Bdellovibrionota</taxon>
        <taxon>Bdellovibrionia</taxon>
        <taxon>Bdellovibrionales</taxon>
        <taxon>Pseudobdellovibrionaceae</taxon>
        <taxon>Bdellovibrio</taxon>
    </lineage>
</organism>
<dbReference type="PANTHER" id="PTHR38784:SF1">
    <property type="entry name" value="SUCROSE PHOSPHORYLASE"/>
    <property type="match status" value="1"/>
</dbReference>
<evidence type="ECO:0000313" key="1">
    <source>
        <dbReference type="EMBL" id="KYG66301.1"/>
    </source>
</evidence>